<dbReference type="Pfam" id="PF14595">
    <property type="entry name" value="Thioredoxin_9"/>
    <property type="match status" value="1"/>
</dbReference>
<reference evidence="1 2" key="1">
    <citation type="submission" date="2018-03" db="EMBL/GenBank/DDBJ databases">
        <title>Phenotypic and genomic properties of Cyclonatronum proteinivorum gen. nov., sp. nov., a haloalkaliphilic bacteroidete from soda lakes possessing Na+-translocating rhodopsin.</title>
        <authorList>
            <person name="Toshchakov S.V."/>
            <person name="Korzhenkov A."/>
            <person name="Samarov N.I."/>
            <person name="Kublanov I.V."/>
            <person name="Muntyan M.S."/>
            <person name="Sorokin D.Y."/>
        </authorList>
    </citation>
    <scope>NUCLEOTIDE SEQUENCE [LARGE SCALE GENOMIC DNA]</scope>
    <source>
        <strain evidence="1 2">Omega</strain>
    </source>
</reference>
<dbReference type="Proteomes" id="UP000254808">
    <property type="component" value="Chromosome"/>
</dbReference>
<organism evidence="1 2">
    <name type="scientific">Cyclonatronum proteinivorum</name>
    <dbReference type="NCBI Taxonomy" id="1457365"/>
    <lineage>
        <taxon>Bacteria</taxon>
        <taxon>Pseudomonadati</taxon>
        <taxon>Balneolota</taxon>
        <taxon>Balneolia</taxon>
        <taxon>Balneolales</taxon>
        <taxon>Cyclonatronaceae</taxon>
        <taxon>Cyclonatronum</taxon>
    </lineage>
</organism>
<gene>
    <name evidence="1" type="ORF">CYPRO_1741</name>
</gene>
<dbReference type="InterPro" id="IPR036249">
    <property type="entry name" value="Thioredoxin-like_sf"/>
</dbReference>
<dbReference type="RefSeq" id="WP_240644712.1">
    <property type="nucleotide sequence ID" value="NZ_CP027806.1"/>
</dbReference>
<dbReference type="AlphaFoldDB" id="A0A345UKI9"/>
<keyword evidence="2" id="KW-1185">Reference proteome</keyword>
<dbReference type="EMBL" id="CP027806">
    <property type="protein sequence ID" value="AXJ00991.1"/>
    <property type="molecule type" value="Genomic_DNA"/>
</dbReference>
<name>A0A345UKI9_9BACT</name>
<accession>A0A345UKI9</accession>
<protein>
    <submittedName>
        <fullName evidence="1">Thioredoxin</fullName>
    </submittedName>
</protein>
<evidence type="ECO:0000313" key="2">
    <source>
        <dbReference type="Proteomes" id="UP000254808"/>
    </source>
</evidence>
<proteinExistence type="predicted"/>
<dbReference type="Gene3D" id="3.40.30.10">
    <property type="entry name" value="Glutaredoxin"/>
    <property type="match status" value="1"/>
</dbReference>
<evidence type="ECO:0000313" key="1">
    <source>
        <dbReference type="EMBL" id="AXJ00991.1"/>
    </source>
</evidence>
<dbReference type="SUPFAM" id="SSF52833">
    <property type="entry name" value="Thioredoxin-like"/>
    <property type="match status" value="1"/>
</dbReference>
<dbReference type="KEGG" id="cprv:CYPRO_1741"/>
<sequence>MKELQTAPQEITGEMSYQMYREMTDALLAAGKTTGNNHSEMMISYTKMNVTRMKRIDKHTPLLDELAGFVAAMERPQKWVVITEPWCGDAAQIVPVFNKIAEASNGNIEMVLVLRDHHEALMNQYLTNGGKSIPKLIAYDAASGEELFNWGPRPVPAQKLFLELKNAEAPFQELSEKLHKWYADDKTITTQSELLSYLMNFTSEP</sequence>